<organism evidence="2 3">
    <name type="scientific">Trichobilharzia regenti</name>
    <name type="common">Nasal bird schistosome</name>
    <dbReference type="NCBI Taxonomy" id="157069"/>
    <lineage>
        <taxon>Eukaryota</taxon>
        <taxon>Metazoa</taxon>
        <taxon>Spiralia</taxon>
        <taxon>Lophotrochozoa</taxon>
        <taxon>Platyhelminthes</taxon>
        <taxon>Trematoda</taxon>
        <taxon>Digenea</taxon>
        <taxon>Strigeidida</taxon>
        <taxon>Schistosomatoidea</taxon>
        <taxon>Schistosomatidae</taxon>
        <taxon>Trichobilharzia</taxon>
    </lineage>
</organism>
<dbReference type="WBParaSite" id="TREG1_74300.1">
    <property type="protein sequence ID" value="TREG1_74300.1"/>
    <property type="gene ID" value="TREG1_74300"/>
</dbReference>
<sequence>MSDLQGAVINSTSDGSPTNLPDGKTSGFINEIKEIVNAGLKSHPTQNTLKKHNIYFTQNLKRYSAISPTLYNDDENLSRNYDAFNECKAAAMERLLFAHEDIKQTKRLESIYCNKPRQSCIIPEFLKYQTLGGRSAALHAFRLNKTRQDNREALFTALALVDGLQFGV</sequence>
<reference evidence="3" key="2">
    <citation type="submission" date="2023-11" db="UniProtKB">
        <authorList>
            <consortium name="WormBaseParasite"/>
        </authorList>
    </citation>
    <scope>IDENTIFICATION</scope>
</reference>
<reference evidence="2" key="1">
    <citation type="submission" date="2022-06" db="EMBL/GenBank/DDBJ databases">
        <authorList>
            <person name="Berger JAMES D."/>
            <person name="Berger JAMES D."/>
        </authorList>
    </citation>
    <scope>NUCLEOTIDE SEQUENCE [LARGE SCALE GENOMIC DNA]</scope>
</reference>
<evidence type="ECO:0000313" key="3">
    <source>
        <dbReference type="WBParaSite" id="TREG1_74300.1"/>
    </source>
</evidence>
<keyword evidence="2" id="KW-1185">Reference proteome</keyword>
<protein>
    <submittedName>
        <fullName evidence="3">Uncharacterized protein</fullName>
    </submittedName>
</protein>
<dbReference type="OrthoDB" id="6237393at2759"/>
<feature type="compositionally biased region" description="Polar residues" evidence="1">
    <location>
        <begin position="8"/>
        <end position="19"/>
    </location>
</feature>
<feature type="region of interest" description="Disordered" evidence="1">
    <location>
        <begin position="1"/>
        <end position="24"/>
    </location>
</feature>
<evidence type="ECO:0000313" key="2">
    <source>
        <dbReference type="Proteomes" id="UP000050795"/>
    </source>
</evidence>
<accession>A0A183W0B9</accession>
<name>A0A183W0B9_TRIRE</name>
<dbReference type="Proteomes" id="UP000050795">
    <property type="component" value="Unassembled WGS sequence"/>
</dbReference>
<proteinExistence type="predicted"/>
<evidence type="ECO:0000256" key="1">
    <source>
        <dbReference type="SAM" id="MobiDB-lite"/>
    </source>
</evidence>
<dbReference type="AlphaFoldDB" id="A0A183W0B9"/>